<protein>
    <submittedName>
        <fullName evidence="1">Uncharacterized protein</fullName>
    </submittedName>
</protein>
<sequence>MVGWFHFNAENDDPRKDGGIVERLKFCSGNVHLKTSLPLTNIRELTNPKIPDSAGNLKSVVVDLWATPSSSIPSLSPYLVSGAWPDHYFGEPSVSVAIALILASTPSSPQSRTTSTRLRITLVVDARLTSKLSKVLGR</sequence>
<dbReference type="Proteomes" id="UP000198287">
    <property type="component" value="Unassembled WGS sequence"/>
</dbReference>
<keyword evidence="2" id="KW-1185">Reference proteome</keyword>
<evidence type="ECO:0000313" key="1">
    <source>
        <dbReference type="EMBL" id="OXA36585.1"/>
    </source>
</evidence>
<organism evidence="1 2">
    <name type="scientific">Folsomia candida</name>
    <name type="common">Springtail</name>
    <dbReference type="NCBI Taxonomy" id="158441"/>
    <lineage>
        <taxon>Eukaryota</taxon>
        <taxon>Metazoa</taxon>
        <taxon>Ecdysozoa</taxon>
        <taxon>Arthropoda</taxon>
        <taxon>Hexapoda</taxon>
        <taxon>Collembola</taxon>
        <taxon>Entomobryomorpha</taxon>
        <taxon>Isotomoidea</taxon>
        <taxon>Isotomidae</taxon>
        <taxon>Proisotominae</taxon>
        <taxon>Folsomia</taxon>
    </lineage>
</organism>
<dbReference type="EMBL" id="LNIX01000098">
    <property type="protein sequence ID" value="OXA36585.1"/>
    <property type="molecule type" value="Genomic_DNA"/>
</dbReference>
<gene>
    <name evidence="1" type="ORF">Fcan01_28650</name>
</gene>
<proteinExistence type="predicted"/>
<name>A0A226CSX7_FOLCA</name>
<reference evidence="1 2" key="1">
    <citation type="submission" date="2015-12" db="EMBL/GenBank/DDBJ databases">
        <title>The genome of Folsomia candida.</title>
        <authorList>
            <person name="Faddeeva A."/>
            <person name="Derks M.F."/>
            <person name="Anvar Y."/>
            <person name="Smit S."/>
            <person name="Van Straalen N."/>
            <person name="Roelofs D."/>
        </authorList>
    </citation>
    <scope>NUCLEOTIDE SEQUENCE [LARGE SCALE GENOMIC DNA]</scope>
    <source>
        <strain evidence="1 2">VU population</strain>
        <tissue evidence="1">Whole body</tissue>
    </source>
</reference>
<comment type="caution">
    <text evidence="1">The sequence shown here is derived from an EMBL/GenBank/DDBJ whole genome shotgun (WGS) entry which is preliminary data.</text>
</comment>
<dbReference type="AlphaFoldDB" id="A0A226CSX7"/>
<evidence type="ECO:0000313" key="2">
    <source>
        <dbReference type="Proteomes" id="UP000198287"/>
    </source>
</evidence>
<accession>A0A226CSX7</accession>